<dbReference type="Proteomes" id="UP000029585">
    <property type="component" value="Unassembled WGS sequence"/>
</dbReference>
<keyword evidence="2 6" id="KW-0732">Signal</keyword>
<keyword evidence="5" id="KW-0449">Lipoprotein</keyword>
<evidence type="ECO:0000313" key="7">
    <source>
        <dbReference type="EMBL" id="KGF53299.1"/>
    </source>
</evidence>
<dbReference type="PATRIC" id="fig|742738.3.peg.3919"/>
<dbReference type="eggNOG" id="COG1653">
    <property type="taxonomic scope" value="Bacteria"/>
</dbReference>
<feature type="chain" id="PRO_5039242023" description="ABC transporter substrate-binding protein" evidence="6">
    <location>
        <begin position="21"/>
        <end position="449"/>
    </location>
</feature>
<gene>
    <name evidence="7" type="ORF">HMPREF9460_03808</name>
</gene>
<evidence type="ECO:0000256" key="1">
    <source>
        <dbReference type="ARBA" id="ARBA00022475"/>
    </source>
</evidence>
<feature type="signal peptide" evidence="6">
    <location>
        <begin position="1"/>
        <end position="20"/>
    </location>
</feature>
<accession>A0A096D702</accession>
<evidence type="ECO:0008006" key="9">
    <source>
        <dbReference type="Google" id="ProtNLM"/>
    </source>
</evidence>
<dbReference type="Gene3D" id="3.40.190.10">
    <property type="entry name" value="Periplasmic binding protein-like II"/>
    <property type="match status" value="1"/>
</dbReference>
<dbReference type="Pfam" id="PF13416">
    <property type="entry name" value="SBP_bac_8"/>
    <property type="match status" value="1"/>
</dbReference>
<organism evidence="7 8">
    <name type="scientific">Flavonifractor plautii 1_3_50AFAA</name>
    <dbReference type="NCBI Taxonomy" id="742738"/>
    <lineage>
        <taxon>Bacteria</taxon>
        <taxon>Bacillati</taxon>
        <taxon>Bacillota</taxon>
        <taxon>Clostridia</taxon>
        <taxon>Eubacteriales</taxon>
        <taxon>Oscillospiraceae</taxon>
        <taxon>Flavonifractor</taxon>
    </lineage>
</organism>
<dbReference type="InterPro" id="IPR050490">
    <property type="entry name" value="Bact_solute-bd_prot1"/>
</dbReference>
<evidence type="ECO:0000256" key="6">
    <source>
        <dbReference type="SAM" id="SignalP"/>
    </source>
</evidence>
<reference evidence="7 8" key="1">
    <citation type="submission" date="2011-08" db="EMBL/GenBank/DDBJ databases">
        <title>The Genome Sequence of Clostridium orbiscindens 1_3_50AFAA.</title>
        <authorList>
            <consortium name="The Broad Institute Genome Sequencing Platform"/>
            <person name="Earl A."/>
            <person name="Ward D."/>
            <person name="Feldgarden M."/>
            <person name="Gevers D."/>
            <person name="Daigneault M."/>
            <person name="Strauss J."/>
            <person name="Allen-Vercoe E."/>
            <person name="Young S.K."/>
            <person name="Zeng Q."/>
            <person name="Gargeya S."/>
            <person name="Fitzgerald M."/>
            <person name="Haas B."/>
            <person name="Abouelleil A."/>
            <person name="Alvarado L."/>
            <person name="Arachchi H.M."/>
            <person name="Berlin A."/>
            <person name="Brown A."/>
            <person name="Chapman S.B."/>
            <person name="Chen Z."/>
            <person name="Dunbar C."/>
            <person name="Freedman E."/>
            <person name="Gearin G."/>
            <person name="Gellesch M."/>
            <person name="Goldberg J."/>
            <person name="Griggs A."/>
            <person name="Gujja S."/>
            <person name="Heiman D."/>
            <person name="Howarth C."/>
            <person name="Larson L."/>
            <person name="Lui A."/>
            <person name="MacDonald P.J.P."/>
            <person name="Montmayeur A."/>
            <person name="Murphy C."/>
            <person name="Neiman D."/>
            <person name="Pearson M."/>
            <person name="Priest M."/>
            <person name="Roberts A."/>
            <person name="Saif S."/>
            <person name="Shea T."/>
            <person name="Shenoy N."/>
            <person name="Sisk P."/>
            <person name="Stolte C."/>
            <person name="Sykes S."/>
            <person name="Wortman J."/>
            <person name="Nusbaum C."/>
            <person name="Birren B."/>
        </authorList>
    </citation>
    <scope>NUCLEOTIDE SEQUENCE [LARGE SCALE GENOMIC DNA]</scope>
    <source>
        <strain evidence="7 8">1_3_50AFAA</strain>
    </source>
</reference>
<keyword evidence="1" id="KW-1003">Cell membrane</keyword>
<dbReference type="AlphaFoldDB" id="A0A096D702"/>
<protein>
    <recommendedName>
        <fullName evidence="9">ABC transporter substrate-binding protein</fullName>
    </recommendedName>
</protein>
<evidence type="ECO:0000256" key="3">
    <source>
        <dbReference type="ARBA" id="ARBA00023136"/>
    </source>
</evidence>
<dbReference type="PANTHER" id="PTHR43649">
    <property type="entry name" value="ARABINOSE-BINDING PROTEIN-RELATED"/>
    <property type="match status" value="1"/>
</dbReference>
<dbReference type="PANTHER" id="PTHR43649:SF33">
    <property type="entry name" value="POLYGALACTURONAN_RHAMNOGALACTURONAN-BINDING PROTEIN YTCQ"/>
    <property type="match status" value="1"/>
</dbReference>
<dbReference type="RefSeq" id="WP_044943216.1">
    <property type="nucleotide sequence ID" value="NZ_KN174167.1"/>
</dbReference>
<evidence type="ECO:0000256" key="5">
    <source>
        <dbReference type="ARBA" id="ARBA00023288"/>
    </source>
</evidence>
<evidence type="ECO:0000256" key="2">
    <source>
        <dbReference type="ARBA" id="ARBA00022729"/>
    </source>
</evidence>
<keyword evidence="8" id="KW-1185">Reference proteome</keyword>
<evidence type="ECO:0000313" key="8">
    <source>
        <dbReference type="Proteomes" id="UP000029585"/>
    </source>
</evidence>
<dbReference type="SUPFAM" id="SSF53850">
    <property type="entry name" value="Periplasmic binding protein-like II"/>
    <property type="match status" value="1"/>
</dbReference>
<name>A0A096D702_FLAPL</name>
<dbReference type="HOGENOM" id="CLU_046536_1_0_9"/>
<keyword evidence="4" id="KW-0564">Palmitate</keyword>
<dbReference type="PROSITE" id="PS51257">
    <property type="entry name" value="PROKAR_LIPOPROTEIN"/>
    <property type="match status" value="1"/>
</dbReference>
<sequence length="449" mass="48039">MNMKKPLALLLAAGMTLGLAACGNGSQGNSESPAPGGETGGSSTGAVELNLWSFNVGGFAEASNWEPIIAAFNEQNPDIKITVTPINYQDGDQKLTSAITAGTGPDIIFEGPERIVGNYAREGLMVDLSDLWETGGSDIAEGISSVSQLDGTYYMYPLSVAAHCMAINYEAFEAAGALQYIDEETRTWTTDNFVKAMEAVRDAAAAGTININTPGIIYCGAQGGDQGTRALVNNLYSDYFVNEDGTAYTANSENNVKALKLLQDMVNNGSMSANASFAAADELQAFANQTCAVSFCWNYANYTQYAAQTQFTPFAMAFPSDDGKPELEMAGPYGFGVFNNKDEAKIEAAKKFVQFVCDDQTVGVEAVKATGFFPVHSDWGDVYTGDADAETRAPFALMSDYLGRYYNLTGGWTEQRGYWWPMLTEIMTTGADVQTAADKYAAQANANIG</sequence>
<dbReference type="InterPro" id="IPR006059">
    <property type="entry name" value="SBP"/>
</dbReference>
<dbReference type="EMBL" id="ADLO01000114">
    <property type="protein sequence ID" value="KGF53299.1"/>
    <property type="molecule type" value="Genomic_DNA"/>
</dbReference>
<evidence type="ECO:0000256" key="4">
    <source>
        <dbReference type="ARBA" id="ARBA00023139"/>
    </source>
</evidence>
<keyword evidence="3" id="KW-0472">Membrane</keyword>
<proteinExistence type="predicted"/>
<comment type="caution">
    <text evidence="7">The sequence shown here is derived from an EMBL/GenBank/DDBJ whole genome shotgun (WGS) entry which is preliminary data.</text>
</comment>